<dbReference type="SUPFAM" id="SSF51735">
    <property type="entry name" value="NAD(P)-binding Rossmann-fold domains"/>
    <property type="match status" value="1"/>
</dbReference>
<evidence type="ECO:0000256" key="1">
    <source>
        <dbReference type="ARBA" id="ARBA00000083"/>
    </source>
</evidence>
<evidence type="ECO:0000313" key="9">
    <source>
        <dbReference type="Proteomes" id="UP000643279"/>
    </source>
</evidence>
<sequence length="86" mass="9482">MVFGGDYDTPDAICLRDYVHVVDLARKARGGAENITWRTGVFRWILGFGKGSSVLEVLRSFEKAVGQQGVHVSLVVDGRQSDDRSL</sequence>
<dbReference type="Gene3D" id="3.40.50.720">
    <property type="entry name" value="NAD(P)-binding Rossmann-like Domain"/>
    <property type="match status" value="1"/>
</dbReference>
<dbReference type="InterPro" id="IPR036291">
    <property type="entry name" value="NAD(P)-bd_dom_sf"/>
</dbReference>
<dbReference type="Gene3D" id="3.90.25.10">
    <property type="entry name" value="UDP-galactose 4-epimerase, domain 1"/>
    <property type="match status" value="1"/>
</dbReference>
<evidence type="ECO:0000313" key="8">
    <source>
        <dbReference type="EMBL" id="GGI03229.1"/>
    </source>
</evidence>
<comment type="caution">
    <text evidence="8">The sequence shown here is derived from an EMBL/GenBank/DDBJ whole genome shotgun (WGS) entry which is preliminary data.</text>
</comment>
<evidence type="ECO:0000256" key="4">
    <source>
        <dbReference type="ARBA" id="ARBA00013189"/>
    </source>
</evidence>
<protein>
    <recommendedName>
        <fullName evidence="5">UDP-glucose 4-epimerase</fullName>
        <ecNumber evidence="4">5.1.3.2</ecNumber>
    </recommendedName>
</protein>
<evidence type="ECO:0000256" key="3">
    <source>
        <dbReference type="ARBA" id="ARBA00007637"/>
    </source>
</evidence>
<name>A0ABQ2B3D2_9MICC</name>
<evidence type="ECO:0000256" key="5">
    <source>
        <dbReference type="ARBA" id="ARBA00018569"/>
    </source>
</evidence>
<keyword evidence="9" id="KW-1185">Reference proteome</keyword>
<dbReference type="PANTHER" id="PTHR43725:SF47">
    <property type="entry name" value="UDP-GLUCOSE 4-EPIMERASE"/>
    <property type="match status" value="1"/>
</dbReference>
<comment type="cofactor">
    <cofactor evidence="2">
        <name>NAD(+)</name>
        <dbReference type="ChEBI" id="CHEBI:57540"/>
    </cofactor>
</comment>
<evidence type="ECO:0000256" key="6">
    <source>
        <dbReference type="ARBA" id="ARBA00023027"/>
    </source>
</evidence>
<proteinExistence type="inferred from homology"/>
<reference evidence="9" key="1">
    <citation type="journal article" date="2019" name="Int. J. Syst. Evol. Microbiol.">
        <title>The Global Catalogue of Microorganisms (GCM) 10K type strain sequencing project: providing services to taxonomists for standard genome sequencing and annotation.</title>
        <authorList>
            <consortium name="The Broad Institute Genomics Platform"/>
            <consortium name="The Broad Institute Genome Sequencing Center for Infectious Disease"/>
            <person name="Wu L."/>
            <person name="Ma J."/>
        </authorList>
    </citation>
    <scope>NUCLEOTIDE SEQUENCE [LARGE SCALE GENOMIC DNA]</scope>
    <source>
        <strain evidence="9">CGMCC 1.12778</strain>
    </source>
</reference>
<gene>
    <name evidence="8" type="ORF">GCM10007170_46720</name>
</gene>
<keyword evidence="7" id="KW-0413">Isomerase</keyword>
<comment type="similarity">
    <text evidence="3">Belongs to the NAD(P)-dependent epimerase/dehydratase family.</text>
</comment>
<organism evidence="8 9">
    <name type="scientific">Arthrobacter liuii</name>
    <dbReference type="NCBI Taxonomy" id="1476996"/>
    <lineage>
        <taxon>Bacteria</taxon>
        <taxon>Bacillati</taxon>
        <taxon>Actinomycetota</taxon>
        <taxon>Actinomycetes</taxon>
        <taxon>Micrococcales</taxon>
        <taxon>Micrococcaceae</taxon>
        <taxon>Arthrobacter</taxon>
    </lineage>
</organism>
<evidence type="ECO:0000256" key="2">
    <source>
        <dbReference type="ARBA" id="ARBA00001911"/>
    </source>
</evidence>
<accession>A0ABQ2B3D2</accession>
<dbReference type="EMBL" id="BMFW01000066">
    <property type="protein sequence ID" value="GGI03229.1"/>
    <property type="molecule type" value="Genomic_DNA"/>
</dbReference>
<keyword evidence="6" id="KW-0520">NAD</keyword>
<comment type="catalytic activity">
    <reaction evidence="1">
        <text>UDP-alpha-D-glucose = UDP-alpha-D-galactose</text>
        <dbReference type="Rhea" id="RHEA:22168"/>
        <dbReference type="ChEBI" id="CHEBI:58885"/>
        <dbReference type="ChEBI" id="CHEBI:66914"/>
        <dbReference type="EC" id="5.1.3.2"/>
    </reaction>
</comment>
<dbReference type="PANTHER" id="PTHR43725">
    <property type="entry name" value="UDP-GLUCOSE 4-EPIMERASE"/>
    <property type="match status" value="1"/>
</dbReference>
<dbReference type="Proteomes" id="UP000643279">
    <property type="component" value="Unassembled WGS sequence"/>
</dbReference>
<evidence type="ECO:0000256" key="7">
    <source>
        <dbReference type="ARBA" id="ARBA00023235"/>
    </source>
</evidence>
<dbReference type="EC" id="5.1.3.2" evidence="4"/>